<dbReference type="AlphaFoldDB" id="A0A0D7BH50"/>
<evidence type="ECO:0000313" key="2">
    <source>
        <dbReference type="EMBL" id="KIY68971.1"/>
    </source>
</evidence>
<name>A0A0D7BH50_9AGAR</name>
<evidence type="ECO:0000313" key="3">
    <source>
        <dbReference type="Proteomes" id="UP000054007"/>
    </source>
</evidence>
<dbReference type="Proteomes" id="UP000054007">
    <property type="component" value="Unassembled WGS sequence"/>
</dbReference>
<protein>
    <submittedName>
        <fullName evidence="2">Uncharacterized protein</fullName>
    </submittedName>
</protein>
<proteinExistence type="predicted"/>
<feature type="region of interest" description="Disordered" evidence="1">
    <location>
        <begin position="34"/>
        <end position="127"/>
    </location>
</feature>
<sequence>MDAEAEAEWIDRHPKTDVEVLRNTILKQDVINIGDGFDSDKSEFESEDEDEDQEEAPVKVSTSVKDTNGSGGSGSGMETNTGGETDLVASVGSGDAGESAEVTGTAAGSSDAVIGDVDEPTAPQALD</sequence>
<evidence type="ECO:0000256" key="1">
    <source>
        <dbReference type="SAM" id="MobiDB-lite"/>
    </source>
</evidence>
<reference evidence="2 3" key="1">
    <citation type="journal article" date="2015" name="Fungal Genet. Biol.">
        <title>Evolution of novel wood decay mechanisms in Agaricales revealed by the genome sequences of Fistulina hepatica and Cylindrobasidium torrendii.</title>
        <authorList>
            <person name="Floudas D."/>
            <person name="Held B.W."/>
            <person name="Riley R."/>
            <person name="Nagy L.G."/>
            <person name="Koehler G."/>
            <person name="Ransdell A.S."/>
            <person name="Younus H."/>
            <person name="Chow J."/>
            <person name="Chiniquy J."/>
            <person name="Lipzen A."/>
            <person name="Tritt A."/>
            <person name="Sun H."/>
            <person name="Haridas S."/>
            <person name="LaButti K."/>
            <person name="Ohm R.A."/>
            <person name="Kues U."/>
            <person name="Blanchette R.A."/>
            <person name="Grigoriev I.V."/>
            <person name="Minto R.E."/>
            <person name="Hibbett D.S."/>
        </authorList>
    </citation>
    <scope>NUCLEOTIDE SEQUENCE [LARGE SCALE GENOMIC DNA]</scope>
    <source>
        <strain evidence="2 3">FP15055 ss-10</strain>
    </source>
</reference>
<dbReference type="EMBL" id="KN880493">
    <property type="protein sequence ID" value="KIY68971.1"/>
    <property type="molecule type" value="Genomic_DNA"/>
</dbReference>
<gene>
    <name evidence="2" type="ORF">CYLTODRAFT_247048</name>
</gene>
<accession>A0A0D7BH50</accession>
<organism evidence="2 3">
    <name type="scientific">Cylindrobasidium torrendii FP15055 ss-10</name>
    <dbReference type="NCBI Taxonomy" id="1314674"/>
    <lineage>
        <taxon>Eukaryota</taxon>
        <taxon>Fungi</taxon>
        <taxon>Dikarya</taxon>
        <taxon>Basidiomycota</taxon>
        <taxon>Agaricomycotina</taxon>
        <taxon>Agaricomycetes</taxon>
        <taxon>Agaricomycetidae</taxon>
        <taxon>Agaricales</taxon>
        <taxon>Marasmiineae</taxon>
        <taxon>Physalacriaceae</taxon>
        <taxon>Cylindrobasidium</taxon>
    </lineage>
</organism>
<keyword evidence="3" id="KW-1185">Reference proteome</keyword>
<feature type="compositionally biased region" description="Acidic residues" evidence="1">
    <location>
        <begin position="45"/>
        <end position="55"/>
    </location>
</feature>